<keyword evidence="3" id="KW-0270">Exopolysaccharide synthesis</keyword>
<dbReference type="InterPro" id="IPR021520">
    <property type="entry name" value="Stealth_CR2"/>
</dbReference>
<name>A0A1M6DAU5_PSEXY</name>
<proteinExistence type="inferred from homology"/>
<evidence type="ECO:0000259" key="4">
    <source>
        <dbReference type="Pfam" id="PF11380"/>
    </source>
</evidence>
<dbReference type="PANTHER" id="PTHR24045">
    <property type="match status" value="1"/>
</dbReference>
<feature type="domain" description="Stealth protein CR2 conserved region 2" evidence="4">
    <location>
        <begin position="38"/>
        <end position="140"/>
    </location>
</feature>
<protein>
    <submittedName>
        <fullName evidence="5">Stealth protein CR2, conserved region 2</fullName>
    </submittedName>
</protein>
<gene>
    <name evidence="5" type="ORF">SAMN02745725_00907</name>
</gene>
<evidence type="ECO:0000256" key="1">
    <source>
        <dbReference type="ARBA" id="ARBA00007583"/>
    </source>
</evidence>
<dbReference type="RefSeq" id="WP_072913331.1">
    <property type="nucleotide sequence ID" value="NZ_FQYQ01000004.1"/>
</dbReference>
<accession>A0A1M6DAU5</accession>
<evidence type="ECO:0000256" key="2">
    <source>
        <dbReference type="ARBA" id="ARBA00022679"/>
    </source>
</evidence>
<dbReference type="OrthoDB" id="9776077at2"/>
<sequence length="334" mass="40096">MNQPIDIVIPWVDEKDIKWQHEKQKYESPKDFEASNMRFQSWDNLQLWFRAIEECMPWINDIYLITCGQIPEFLDENNPKLKIVFHTDFIPKEYLPTFNSNTIEMNIHRIPSLSENFILFSDDVFPLKKIEEEYYFKNNMVCDEAVENIITTSSFGAVSRNTRYAQVNNMFIINKYFKKREVQEKNRDKWYCEDYGDRLERTKACAYWYDFPGFYDPHMANAMKKSTLSKLWELEPEALDAGSRDRFRGHADVTQYLIRYWQICSGEFVPRRTQGKVFFPTIDTYHEVVEAIDNHLYTMISFNENCTPEEFERMKAAINGALERRYPNKCRFER</sequence>
<evidence type="ECO:0000256" key="3">
    <source>
        <dbReference type="ARBA" id="ARBA00023169"/>
    </source>
</evidence>
<dbReference type="PANTHER" id="PTHR24045:SF0">
    <property type="entry name" value="N-ACETYLGLUCOSAMINE-1-PHOSPHOTRANSFERASE SUBUNITS ALPHA_BETA"/>
    <property type="match status" value="1"/>
</dbReference>
<evidence type="ECO:0000313" key="6">
    <source>
        <dbReference type="Proteomes" id="UP000184185"/>
    </source>
</evidence>
<dbReference type="Pfam" id="PF11380">
    <property type="entry name" value="Stealth_CR2"/>
    <property type="match status" value="1"/>
</dbReference>
<evidence type="ECO:0000313" key="5">
    <source>
        <dbReference type="EMBL" id="SHI70168.1"/>
    </source>
</evidence>
<dbReference type="GO" id="GO:0016772">
    <property type="term" value="F:transferase activity, transferring phosphorus-containing groups"/>
    <property type="evidence" value="ECO:0007669"/>
    <property type="project" value="InterPro"/>
</dbReference>
<reference evidence="5 6" key="1">
    <citation type="submission" date="2016-11" db="EMBL/GenBank/DDBJ databases">
        <authorList>
            <person name="Jaros S."/>
            <person name="Januszkiewicz K."/>
            <person name="Wedrychowicz H."/>
        </authorList>
    </citation>
    <scope>NUCLEOTIDE SEQUENCE [LARGE SCALE GENOMIC DNA]</scope>
    <source>
        <strain evidence="5 6">DSM 14809</strain>
    </source>
</reference>
<comment type="similarity">
    <text evidence="1">Belongs to the stealth family.</text>
</comment>
<dbReference type="AlphaFoldDB" id="A0A1M6DAU5"/>
<dbReference type="InterPro" id="IPR047141">
    <property type="entry name" value="Stealth"/>
</dbReference>
<keyword evidence="2" id="KW-0808">Transferase</keyword>
<organism evidence="5 6">
    <name type="scientific">Pseudobutyrivibrio xylanivorans DSM 14809</name>
    <dbReference type="NCBI Taxonomy" id="1123012"/>
    <lineage>
        <taxon>Bacteria</taxon>
        <taxon>Bacillati</taxon>
        <taxon>Bacillota</taxon>
        <taxon>Clostridia</taxon>
        <taxon>Lachnospirales</taxon>
        <taxon>Lachnospiraceae</taxon>
        <taxon>Pseudobutyrivibrio</taxon>
    </lineage>
</organism>
<keyword evidence="6" id="KW-1185">Reference proteome</keyword>
<dbReference type="EMBL" id="FQYQ01000004">
    <property type="protein sequence ID" value="SHI70168.1"/>
    <property type="molecule type" value="Genomic_DNA"/>
</dbReference>
<dbReference type="GO" id="GO:0000271">
    <property type="term" value="P:polysaccharide biosynthetic process"/>
    <property type="evidence" value="ECO:0007669"/>
    <property type="project" value="UniProtKB-KW"/>
</dbReference>
<dbReference type="Proteomes" id="UP000184185">
    <property type="component" value="Unassembled WGS sequence"/>
</dbReference>